<dbReference type="PANTHER" id="PTHR43031:SF1">
    <property type="entry name" value="PYRIDINE NUCLEOTIDE-DISULPHIDE OXIDOREDUCTASE"/>
    <property type="match status" value="1"/>
</dbReference>
<dbReference type="EMBL" id="CP003600">
    <property type="protein sequence ID" value="AFY94900.1"/>
    <property type="molecule type" value="Genomic_DNA"/>
</dbReference>
<dbReference type="Pfam" id="PF00581">
    <property type="entry name" value="Rhodanese"/>
    <property type="match status" value="1"/>
</dbReference>
<dbReference type="InterPro" id="IPR001763">
    <property type="entry name" value="Rhodanese-like_dom"/>
</dbReference>
<dbReference type="KEGG" id="cmp:Cha6605_3936"/>
<name>K9UJB6_CHAP6</name>
<proteinExistence type="predicted"/>
<accession>K9UJB6</accession>
<feature type="domain" description="Rhodanese" evidence="1">
    <location>
        <begin position="41"/>
        <end position="129"/>
    </location>
</feature>
<dbReference type="RefSeq" id="WP_015161014.1">
    <property type="nucleotide sequence ID" value="NC_019697.1"/>
</dbReference>
<evidence type="ECO:0000313" key="2">
    <source>
        <dbReference type="EMBL" id="AFY94900.1"/>
    </source>
</evidence>
<evidence type="ECO:0000313" key="3">
    <source>
        <dbReference type="Proteomes" id="UP000010366"/>
    </source>
</evidence>
<dbReference type="Gene3D" id="3.40.250.10">
    <property type="entry name" value="Rhodanese-like domain"/>
    <property type="match status" value="1"/>
</dbReference>
<evidence type="ECO:0000259" key="1">
    <source>
        <dbReference type="PROSITE" id="PS50206"/>
    </source>
</evidence>
<dbReference type="InterPro" id="IPR050229">
    <property type="entry name" value="GlpE_sulfurtransferase"/>
</dbReference>
<organism evidence="2 3">
    <name type="scientific">Chamaesiphon minutus (strain ATCC 27169 / PCC 6605)</name>
    <dbReference type="NCBI Taxonomy" id="1173020"/>
    <lineage>
        <taxon>Bacteria</taxon>
        <taxon>Bacillati</taxon>
        <taxon>Cyanobacteriota</taxon>
        <taxon>Cyanophyceae</taxon>
        <taxon>Gomontiellales</taxon>
        <taxon>Chamaesiphonaceae</taxon>
        <taxon>Chamaesiphon</taxon>
    </lineage>
</organism>
<sequence length="164" mass="18096">MANLHDIVEGVQDALGNLTPTPVILQEESTAHDLKKRLEWAEPALSIIDIRDREAFNQGRITGAMSMPMEQLDEMKSTLQPEHDIYIYAESDERAHEAAEMLRAAGFKAVTHIMGGLDAWHEIGGPTEGIQEDGIPPEANAYNVVSRLKTEHDVQEAGKAQQAN</sequence>
<dbReference type="Proteomes" id="UP000010366">
    <property type="component" value="Chromosome"/>
</dbReference>
<protein>
    <submittedName>
        <fullName evidence="2">Rhodanese-related sulfurtransferase</fullName>
    </submittedName>
</protein>
<dbReference type="eggNOG" id="COG0607">
    <property type="taxonomic scope" value="Bacteria"/>
</dbReference>
<dbReference type="PROSITE" id="PS50206">
    <property type="entry name" value="RHODANESE_3"/>
    <property type="match status" value="1"/>
</dbReference>
<dbReference type="GO" id="GO:0016740">
    <property type="term" value="F:transferase activity"/>
    <property type="evidence" value="ECO:0007669"/>
    <property type="project" value="UniProtKB-KW"/>
</dbReference>
<dbReference type="AlphaFoldDB" id="K9UJB6"/>
<gene>
    <name evidence="2" type="ORF">Cha6605_3936</name>
</gene>
<keyword evidence="3" id="KW-1185">Reference proteome</keyword>
<dbReference type="SMART" id="SM00450">
    <property type="entry name" value="RHOD"/>
    <property type="match status" value="1"/>
</dbReference>
<dbReference type="OrthoDB" id="513390at2"/>
<dbReference type="HOGENOM" id="CLU_089574_9_0_3"/>
<dbReference type="CDD" id="cd00158">
    <property type="entry name" value="RHOD"/>
    <property type="match status" value="1"/>
</dbReference>
<dbReference type="PANTHER" id="PTHR43031">
    <property type="entry name" value="FAD-DEPENDENT OXIDOREDUCTASE"/>
    <property type="match status" value="1"/>
</dbReference>
<keyword evidence="2" id="KW-0808">Transferase</keyword>
<dbReference type="STRING" id="1173020.Cha6605_3936"/>
<dbReference type="SUPFAM" id="SSF52821">
    <property type="entry name" value="Rhodanese/Cell cycle control phosphatase"/>
    <property type="match status" value="1"/>
</dbReference>
<dbReference type="InterPro" id="IPR036873">
    <property type="entry name" value="Rhodanese-like_dom_sf"/>
</dbReference>
<reference evidence="2 3" key="1">
    <citation type="submission" date="2012-05" db="EMBL/GenBank/DDBJ databases">
        <title>Finished chromosome of genome of Chamaesiphon sp. PCC 6605.</title>
        <authorList>
            <consortium name="US DOE Joint Genome Institute"/>
            <person name="Gugger M."/>
            <person name="Coursin T."/>
            <person name="Rippka R."/>
            <person name="Tandeau De Marsac N."/>
            <person name="Huntemann M."/>
            <person name="Wei C.-L."/>
            <person name="Han J."/>
            <person name="Detter J.C."/>
            <person name="Han C."/>
            <person name="Tapia R."/>
            <person name="Chen A."/>
            <person name="Kyrpides N."/>
            <person name="Mavromatis K."/>
            <person name="Markowitz V."/>
            <person name="Szeto E."/>
            <person name="Ivanova N."/>
            <person name="Pagani I."/>
            <person name="Pati A."/>
            <person name="Goodwin L."/>
            <person name="Nordberg H.P."/>
            <person name="Cantor M.N."/>
            <person name="Hua S.X."/>
            <person name="Woyke T."/>
            <person name="Kerfeld C.A."/>
        </authorList>
    </citation>
    <scope>NUCLEOTIDE SEQUENCE [LARGE SCALE GENOMIC DNA]</scope>
    <source>
        <strain evidence="3">ATCC 27169 / PCC 6605</strain>
    </source>
</reference>